<gene>
    <name evidence="1" type="ORF">J2X05_001389</name>
</gene>
<comment type="caution">
    <text evidence="1">The sequence shown here is derived from an EMBL/GenBank/DDBJ whole genome shotgun (WGS) entry which is preliminary data.</text>
</comment>
<accession>A0ABU1UWA1</accession>
<name>A0ABU1UWA1_9GAMM</name>
<evidence type="ECO:0000313" key="1">
    <source>
        <dbReference type="EMBL" id="MDR7089383.1"/>
    </source>
</evidence>
<keyword evidence="2" id="KW-1185">Reference proteome</keyword>
<sequence>MTKMGRIEVVMGIYASDLRELIIKPYLQGLGEYSEVAENLLLGTAAQESLLGLHCYCAQTKGLGLYRITAEKHLELWDTYLVQFPELASQQRGLASQQQFLKNPHGELMGNLTYATGMAWMLYRRSAIDTSKPADISALAQFWANHFDNGTNCLRNADDFIQTYRTLVMDGSKKLVA</sequence>
<organism evidence="1 2">
    <name type="scientific">Cellvibrio fibrivorans</name>
    <dbReference type="NCBI Taxonomy" id="126350"/>
    <lineage>
        <taxon>Bacteria</taxon>
        <taxon>Pseudomonadati</taxon>
        <taxon>Pseudomonadota</taxon>
        <taxon>Gammaproteobacteria</taxon>
        <taxon>Cellvibrionales</taxon>
        <taxon>Cellvibrionaceae</taxon>
        <taxon>Cellvibrio</taxon>
    </lineage>
</organism>
<evidence type="ECO:0000313" key="2">
    <source>
        <dbReference type="Proteomes" id="UP001253595"/>
    </source>
</evidence>
<reference evidence="1 2" key="1">
    <citation type="submission" date="2023-07" db="EMBL/GenBank/DDBJ databases">
        <title>Sorghum-associated microbial communities from plants grown in Nebraska, USA.</title>
        <authorList>
            <person name="Schachtman D."/>
        </authorList>
    </citation>
    <scope>NUCLEOTIDE SEQUENCE [LARGE SCALE GENOMIC DNA]</scope>
    <source>
        <strain evidence="1 2">BE190</strain>
    </source>
</reference>
<dbReference type="Proteomes" id="UP001253595">
    <property type="component" value="Unassembled WGS sequence"/>
</dbReference>
<proteinExistence type="predicted"/>
<protein>
    <submittedName>
        <fullName evidence="1">Uncharacterized protein</fullName>
    </submittedName>
</protein>
<dbReference type="RefSeq" id="WP_310070423.1">
    <property type="nucleotide sequence ID" value="NZ_JAVDVX010000002.1"/>
</dbReference>
<dbReference type="EMBL" id="JAVDVX010000002">
    <property type="protein sequence ID" value="MDR7089383.1"/>
    <property type="molecule type" value="Genomic_DNA"/>
</dbReference>